<feature type="chain" id="PRO_5045429458" description="Secreted protein" evidence="1">
    <location>
        <begin position="18"/>
        <end position="119"/>
    </location>
</feature>
<evidence type="ECO:0000256" key="1">
    <source>
        <dbReference type="SAM" id="SignalP"/>
    </source>
</evidence>
<dbReference type="Proteomes" id="UP000694426">
    <property type="component" value="Unplaced"/>
</dbReference>
<keyword evidence="1" id="KW-0732">Signal</keyword>
<keyword evidence="3" id="KW-1185">Reference proteome</keyword>
<dbReference type="AlphaFoldDB" id="A0A8B9C2H2"/>
<protein>
    <recommendedName>
        <fullName evidence="4">Secreted protein</fullName>
    </recommendedName>
</protein>
<reference evidence="2" key="1">
    <citation type="submission" date="2025-08" db="UniProtKB">
        <authorList>
            <consortium name="Ensembl"/>
        </authorList>
    </citation>
    <scope>IDENTIFICATION</scope>
</reference>
<accession>A0A8B9C2H2</accession>
<feature type="signal peptide" evidence="1">
    <location>
        <begin position="1"/>
        <end position="17"/>
    </location>
</feature>
<sequence length="119" mass="13441">MCVGLPLSFLFPLFSSSQLPEGKEGHRLITATEDFFHGNRCLLRSTGCLCVELSPLSRDCHCRYYLHDRFSSRLPARSCSRNSVLQPSHSGIFHTAAVEWDCWQAFLSLMASRLSRAAF</sequence>
<proteinExistence type="predicted"/>
<name>A0A8B9C2H2_9AVES</name>
<reference evidence="2" key="2">
    <citation type="submission" date="2025-09" db="UniProtKB">
        <authorList>
            <consortium name="Ensembl"/>
        </authorList>
    </citation>
    <scope>IDENTIFICATION</scope>
</reference>
<organism evidence="2 3">
    <name type="scientific">Anser brachyrhynchus</name>
    <name type="common">Pink-footed goose</name>
    <dbReference type="NCBI Taxonomy" id="132585"/>
    <lineage>
        <taxon>Eukaryota</taxon>
        <taxon>Metazoa</taxon>
        <taxon>Chordata</taxon>
        <taxon>Craniata</taxon>
        <taxon>Vertebrata</taxon>
        <taxon>Euteleostomi</taxon>
        <taxon>Archelosauria</taxon>
        <taxon>Archosauria</taxon>
        <taxon>Dinosauria</taxon>
        <taxon>Saurischia</taxon>
        <taxon>Theropoda</taxon>
        <taxon>Coelurosauria</taxon>
        <taxon>Aves</taxon>
        <taxon>Neognathae</taxon>
        <taxon>Galloanserae</taxon>
        <taxon>Anseriformes</taxon>
        <taxon>Anatidae</taxon>
        <taxon>Anserinae</taxon>
        <taxon>Anser</taxon>
    </lineage>
</organism>
<evidence type="ECO:0000313" key="3">
    <source>
        <dbReference type="Proteomes" id="UP000694426"/>
    </source>
</evidence>
<evidence type="ECO:0008006" key="4">
    <source>
        <dbReference type="Google" id="ProtNLM"/>
    </source>
</evidence>
<evidence type="ECO:0000313" key="2">
    <source>
        <dbReference type="Ensembl" id="ENSABRP00000013286.1"/>
    </source>
</evidence>
<dbReference type="Ensembl" id="ENSABRT00000018964.1">
    <property type="protein sequence ID" value="ENSABRP00000013286.1"/>
    <property type="gene ID" value="ENSABRG00000011812.1"/>
</dbReference>